<organism evidence="1 2">
    <name type="scientific">Gryllus longicercus</name>
    <dbReference type="NCBI Taxonomy" id="2509291"/>
    <lineage>
        <taxon>Eukaryota</taxon>
        <taxon>Metazoa</taxon>
        <taxon>Ecdysozoa</taxon>
        <taxon>Arthropoda</taxon>
        <taxon>Hexapoda</taxon>
        <taxon>Insecta</taxon>
        <taxon>Pterygota</taxon>
        <taxon>Neoptera</taxon>
        <taxon>Polyneoptera</taxon>
        <taxon>Orthoptera</taxon>
        <taxon>Ensifera</taxon>
        <taxon>Gryllidea</taxon>
        <taxon>Grylloidea</taxon>
        <taxon>Gryllidae</taxon>
        <taxon>Gryllinae</taxon>
        <taxon>Gryllus</taxon>
    </lineage>
</organism>
<protein>
    <submittedName>
        <fullName evidence="1">Uncharacterized protein</fullName>
    </submittedName>
</protein>
<reference evidence="1 2" key="1">
    <citation type="submission" date="2024-03" db="EMBL/GenBank/DDBJ databases">
        <title>The genome assembly and annotation of the cricket Gryllus longicercus Weissman &amp; Gray.</title>
        <authorList>
            <person name="Szrajer S."/>
            <person name="Gray D."/>
            <person name="Ylla G."/>
        </authorList>
    </citation>
    <scope>NUCLEOTIDE SEQUENCE [LARGE SCALE GENOMIC DNA]</scope>
    <source>
        <strain evidence="1">DAG 2021-001</strain>
        <tissue evidence="1">Whole body minus gut</tissue>
    </source>
</reference>
<sequence>MEPTTYIKKGRKSYMCLAKLVLQRHVSVLMDLQFVHTYATFQCVPRLSSCANSSVIESVVLRRGGRAVVVGGGGGEMRQHVWRCGAARGGVRGAAAAAAAAVVSHMRPALSPVSGAPRGWRRFVASCCTRSLPLSFLRECDVMLRKARSWGFRSFSTPW</sequence>
<evidence type="ECO:0000313" key="2">
    <source>
        <dbReference type="Proteomes" id="UP001378592"/>
    </source>
</evidence>
<dbReference type="AlphaFoldDB" id="A0AAN9VBL4"/>
<dbReference type="Proteomes" id="UP001378592">
    <property type="component" value="Unassembled WGS sequence"/>
</dbReference>
<gene>
    <name evidence="1" type="ORF">R5R35_014526</name>
</gene>
<comment type="caution">
    <text evidence="1">The sequence shown here is derived from an EMBL/GenBank/DDBJ whole genome shotgun (WGS) entry which is preliminary data.</text>
</comment>
<accession>A0AAN9VBL4</accession>
<keyword evidence="2" id="KW-1185">Reference proteome</keyword>
<dbReference type="EMBL" id="JAZDUA010001112">
    <property type="protein sequence ID" value="KAK7788446.1"/>
    <property type="molecule type" value="Genomic_DNA"/>
</dbReference>
<evidence type="ECO:0000313" key="1">
    <source>
        <dbReference type="EMBL" id="KAK7788446.1"/>
    </source>
</evidence>
<proteinExistence type="predicted"/>
<name>A0AAN9VBL4_9ORTH</name>